<feature type="transmembrane region" description="Helical" evidence="9">
    <location>
        <begin position="209"/>
        <end position="230"/>
    </location>
</feature>
<feature type="transmembrane region" description="Helical" evidence="9">
    <location>
        <begin position="45"/>
        <end position="61"/>
    </location>
</feature>
<dbReference type="PANTHER" id="PTHR11795">
    <property type="entry name" value="BRANCHED-CHAIN AMINO ACID TRANSPORT SYSTEM PERMEASE PROTEIN LIVH"/>
    <property type="match status" value="1"/>
</dbReference>
<dbReference type="EMBL" id="RCOR01000018">
    <property type="protein sequence ID" value="RSN69643.1"/>
    <property type="molecule type" value="Genomic_DNA"/>
</dbReference>
<evidence type="ECO:0000256" key="7">
    <source>
        <dbReference type="ARBA" id="ARBA00023136"/>
    </source>
</evidence>
<feature type="transmembrane region" description="Helical" evidence="9">
    <location>
        <begin position="67"/>
        <end position="90"/>
    </location>
</feature>
<protein>
    <submittedName>
        <fullName evidence="10">Branched-chain amino acid ABC transporter permease</fullName>
    </submittedName>
</protein>
<dbReference type="CDD" id="cd06582">
    <property type="entry name" value="TM_PBP1_LivH_like"/>
    <property type="match status" value="1"/>
</dbReference>
<organism evidence="10 11">
    <name type="scientific">Candidatus Korarchaeum cryptofilum</name>
    <dbReference type="NCBI Taxonomy" id="498846"/>
    <lineage>
        <taxon>Archaea</taxon>
        <taxon>Thermoproteota</taxon>
        <taxon>Candidatus Korarchaeia</taxon>
        <taxon>Candidatus Korarchaeales</taxon>
        <taxon>Candidatus Korarchaeaceae</taxon>
        <taxon>Candidatus Korarchaeum</taxon>
    </lineage>
</organism>
<evidence type="ECO:0000256" key="3">
    <source>
        <dbReference type="ARBA" id="ARBA00022475"/>
    </source>
</evidence>
<dbReference type="Pfam" id="PF02653">
    <property type="entry name" value="BPD_transp_2"/>
    <property type="match status" value="1"/>
</dbReference>
<keyword evidence="4 9" id="KW-0812">Transmembrane</keyword>
<keyword evidence="6 9" id="KW-1133">Transmembrane helix</keyword>
<keyword evidence="7 9" id="KW-0472">Membrane</keyword>
<evidence type="ECO:0000256" key="9">
    <source>
        <dbReference type="SAM" id="Phobius"/>
    </source>
</evidence>
<gene>
    <name evidence="10" type="ORF">D9Q81_03320</name>
</gene>
<comment type="caution">
    <text evidence="10">The sequence shown here is derived from an EMBL/GenBank/DDBJ whole genome shotgun (WGS) entry which is preliminary data.</text>
</comment>
<name>A0A429G799_9CREN</name>
<evidence type="ECO:0000256" key="4">
    <source>
        <dbReference type="ARBA" id="ARBA00022692"/>
    </source>
</evidence>
<accession>A0A429G799</accession>
<proteinExistence type="inferred from homology"/>
<feature type="transmembrane region" description="Helical" evidence="9">
    <location>
        <begin position="110"/>
        <end position="132"/>
    </location>
</feature>
<dbReference type="Proteomes" id="UP000278149">
    <property type="component" value="Unassembled WGS sequence"/>
</dbReference>
<evidence type="ECO:0000256" key="8">
    <source>
        <dbReference type="ARBA" id="ARBA00037998"/>
    </source>
</evidence>
<evidence type="ECO:0000256" key="6">
    <source>
        <dbReference type="ARBA" id="ARBA00022989"/>
    </source>
</evidence>
<feature type="transmembrane region" description="Helical" evidence="9">
    <location>
        <begin position="278"/>
        <end position="295"/>
    </location>
</feature>
<evidence type="ECO:0000313" key="10">
    <source>
        <dbReference type="EMBL" id="RSN69643.1"/>
    </source>
</evidence>
<dbReference type="InterPro" id="IPR052157">
    <property type="entry name" value="BCAA_transport_permease"/>
</dbReference>
<dbReference type="PANTHER" id="PTHR11795:SF445">
    <property type="entry name" value="AMINO ACID ABC TRANSPORTER PERMEASE PROTEIN"/>
    <property type="match status" value="1"/>
</dbReference>
<sequence length="304" mass="32345">MLSTSLLVEQTLLGLMMGGIYAAVGVGLTMIFGVMKLSNFAHGEFYMLGAFLTYTLVSALGSDPYILAPLAAIAVGFLGIILNKLVFLSLYKELREAKGAAAFFFQDLRFIMLTIGLSILFVDLALVIWGPIPIAIPSVLTSHIIKLPGGFSFSLARIVTFIIALASLIILYMFLRVTKTGKAIRATAQNPSAAALVGIDTYRIYDVTMFISTALAALAGGILGPIYNVYPTMGLDVVAKAFVVVITGGMGNIIGSILAGFLIGLAEGLGGVFLGTEYRQVVAFVIMILVLWFRPQGILGGRRS</sequence>
<dbReference type="GO" id="GO:0006865">
    <property type="term" value="P:amino acid transport"/>
    <property type="evidence" value="ECO:0007669"/>
    <property type="project" value="UniProtKB-KW"/>
</dbReference>
<evidence type="ECO:0000256" key="5">
    <source>
        <dbReference type="ARBA" id="ARBA00022970"/>
    </source>
</evidence>
<feature type="transmembrane region" description="Helical" evidence="9">
    <location>
        <begin position="152"/>
        <end position="175"/>
    </location>
</feature>
<evidence type="ECO:0000313" key="11">
    <source>
        <dbReference type="Proteomes" id="UP000278149"/>
    </source>
</evidence>
<dbReference type="InterPro" id="IPR001851">
    <property type="entry name" value="ABC_transp_permease"/>
</dbReference>
<evidence type="ECO:0000256" key="1">
    <source>
        <dbReference type="ARBA" id="ARBA00004651"/>
    </source>
</evidence>
<dbReference type="AlphaFoldDB" id="A0A429G799"/>
<comment type="subcellular location">
    <subcellularLocation>
        <location evidence="1">Cell membrane</location>
        <topology evidence="1">Multi-pass membrane protein</topology>
    </subcellularLocation>
</comment>
<evidence type="ECO:0000256" key="2">
    <source>
        <dbReference type="ARBA" id="ARBA00022448"/>
    </source>
</evidence>
<dbReference type="GO" id="GO:0022857">
    <property type="term" value="F:transmembrane transporter activity"/>
    <property type="evidence" value="ECO:0007669"/>
    <property type="project" value="InterPro"/>
</dbReference>
<reference evidence="10 11" key="1">
    <citation type="submission" date="2018-10" db="EMBL/GenBank/DDBJ databases">
        <title>Co-occurring genomic capacity for anaerobic methane metabolism and dissimilatory sulfite reduction discovered in the Korarchaeota.</title>
        <authorList>
            <person name="Mckay L.J."/>
            <person name="Dlakic M."/>
            <person name="Fields M.W."/>
            <person name="Delmont T.O."/>
            <person name="Eren A.M."/>
            <person name="Jay Z.J."/>
            <person name="Klingelsmith K.B."/>
            <person name="Rusch D.B."/>
            <person name="Inskeep W.P."/>
        </authorList>
    </citation>
    <scope>NUCLEOTIDE SEQUENCE [LARGE SCALE GENOMIC DNA]</scope>
    <source>
        <strain evidence="10 11">WS</strain>
    </source>
</reference>
<keyword evidence="5" id="KW-0029">Amino-acid transport</keyword>
<feature type="transmembrane region" description="Helical" evidence="9">
    <location>
        <begin position="12"/>
        <end position="33"/>
    </location>
</feature>
<feature type="transmembrane region" description="Helical" evidence="9">
    <location>
        <begin position="242"/>
        <end position="266"/>
    </location>
</feature>
<dbReference type="RefSeq" id="WP_125741271.1">
    <property type="nucleotide sequence ID" value="NZ_RCOR01000018.1"/>
</dbReference>
<dbReference type="GO" id="GO:0005886">
    <property type="term" value="C:plasma membrane"/>
    <property type="evidence" value="ECO:0007669"/>
    <property type="project" value="UniProtKB-SubCell"/>
</dbReference>
<keyword evidence="3" id="KW-1003">Cell membrane</keyword>
<keyword evidence="2" id="KW-0813">Transport</keyword>
<comment type="similarity">
    <text evidence="8">Belongs to the binding-protein-dependent transport system permease family. LivHM subfamily.</text>
</comment>